<evidence type="ECO:0000256" key="2">
    <source>
        <dbReference type="ARBA" id="ARBA00022670"/>
    </source>
</evidence>
<dbReference type="InterPro" id="IPR015500">
    <property type="entry name" value="Peptidase_S8_subtilisin-rel"/>
</dbReference>
<evidence type="ECO:0000313" key="10">
    <source>
        <dbReference type="EMBL" id="GAA1916485.1"/>
    </source>
</evidence>
<dbReference type="InterPro" id="IPR036852">
    <property type="entry name" value="Peptidase_S8/S53_dom_sf"/>
</dbReference>
<dbReference type="RefSeq" id="WP_344261950.1">
    <property type="nucleotide sequence ID" value="NZ_BAAAMJ010000028.1"/>
</dbReference>
<dbReference type="Pfam" id="PF00082">
    <property type="entry name" value="Peptidase_S8"/>
    <property type="match status" value="1"/>
</dbReference>
<feature type="region of interest" description="Disordered" evidence="6">
    <location>
        <begin position="416"/>
        <end position="481"/>
    </location>
</feature>
<dbReference type="SUPFAM" id="SSF52743">
    <property type="entry name" value="Subtilisin-like"/>
    <property type="match status" value="1"/>
</dbReference>
<name>A0ABN2PCQ1_9ACTN</name>
<evidence type="ECO:0000256" key="5">
    <source>
        <dbReference type="PROSITE-ProRule" id="PRU01240"/>
    </source>
</evidence>
<feature type="chain" id="PRO_5045279573" description="Peptidase S8/S53 domain-containing protein" evidence="8">
    <location>
        <begin position="27"/>
        <end position="481"/>
    </location>
</feature>
<dbReference type="EMBL" id="BAAAMJ010000028">
    <property type="protein sequence ID" value="GAA1916485.1"/>
    <property type="molecule type" value="Genomic_DNA"/>
</dbReference>
<dbReference type="InterPro" id="IPR022398">
    <property type="entry name" value="Peptidase_S8_His-AS"/>
</dbReference>
<keyword evidence="11" id="KW-1185">Reference proteome</keyword>
<keyword evidence="8" id="KW-0732">Signal</keyword>
<dbReference type="Gene3D" id="3.40.50.200">
    <property type="entry name" value="Peptidase S8/S53 domain"/>
    <property type="match status" value="1"/>
</dbReference>
<keyword evidence="4 5" id="KW-0720">Serine protease</keyword>
<evidence type="ECO:0000256" key="8">
    <source>
        <dbReference type="SAM" id="SignalP"/>
    </source>
</evidence>
<comment type="caution">
    <text evidence="10">The sequence shown here is derived from an EMBL/GenBank/DDBJ whole genome shotgun (WGS) entry which is preliminary data.</text>
</comment>
<keyword evidence="3 5" id="KW-0378">Hydrolase</keyword>
<organism evidence="10 11">
    <name type="scientific">Streptomyces sodiiphilus</name>
    <dbReference type="NCBI Taxonomy" id="226217"/>
    <lineage>
        <taxon>Bacteria</taxon>
        <taxon>Bacillati</taxon>
        <taxon>Actinomycetota</taxon>
        <taxon>Actinomycetes</taxon>
        <taxon>Kitasatosporales</taxon>
        <taxon>Streptomycetaceae</taxon>
        <taxon>Streptomyces</taxon>
    </lineage>
</organism>
<dbReference type="Proteomes" id="UP001501303">
    <property type="component" value="Unassembled WGS sequence"/>
</dbReference>
<sequence length="481" mass="47932">MTPPLRRPARPAVLTALASAAFLAQLAVPGAAPGAAAEDCRREVTGEDLPAGRPHPLIDRLGLRQAWDLATGEGVTVAVIDSGVDATHPDLAGAVLDGSQYTVVRTEDEYRRSTPAPDRDCLGHGTAVAGLVAARRSEGDRMAGVAPAARIYPVRVADGVEQATANTLATMIDDAVDAGAGVINLSLATPTDYPPVREAVERAVAADAVVVAATGNEGNEGVSGGRMYPAAYPGVLAVAAVGDDGQPLDTSNAGEWVDLAGYGEALAVPAPGGSGYRTESGTSFAAAQVSGAAALVRSRFPGLSAAEVTERLTASAAPVGGIRNDRTGAGIVDPFGALTHLGGDDGGGPGSGEGDGTGADGPAAGPGAIPVRAVPGPEPLLGPTEATAVAWSGGLLLAVVLGLLAAPAVRRAVRNGRLPATAPGPGTSRRPDTGGPGSHRPATPGTGPPFPRTDWLDGSDVPPPSAARSARTSPTHRNRTR</sequence>
<evidence type="ECO:0000256" key="6">
    <source>
        <dbReference type="SAM" id="MobiDB-lite"/>
    </source>
</evidence>
<feature type="signal peptide" evidence="8">
    <location>
        <begin position="1"/>
        <end position="26"/>
    </location>
</feature>
<dbReference type="PROSITE" id="PS00136">
    <property type="entry name" value="SUBTILASE_ASP"/>
    <property type="match status" value="1"/>
</dbReference>
<evidence type="ECO:0000256" key="1">
    <source>
        <dbReference type="ARBA" id="ARBA00011073"/>
    </source>
</evidence>
<dbReference type="PROSITE" id="PS51892">
    <property type="entry name" value="SUBTILASE"/>
    <property type="match status" value="1"/>
</dbReference>
<reference evidence="10 11" key="1">
    <citation type="journal article" date="2019" name="Int. J. Syst. Evol. Microbiol.">
        <title>The Global Catalogue of Microorganisms (GCM) 10K type strain sequencing project: providing services to taxonomists for standard genome sequencing and annotation.</title>
        <authorList>
            <consortium name="The Broad Institute Genomics Platform"/>
            <consortium name="The Broad Institute Genome Sequencing Center for Infectious Disease"/>
            <person name="Wu L."/>
            <person name="Ma J."/>
        </authorList>
    </citation>
    <scope>NUCLEOTIDE SEQUENCE [LARGE SCALE GENOMIC DNA]</scope>
    <source>
        <strain evidence="10 11">JCM 13581</strain>
    </source>
</reference>
<dbReference type="PROSITE" id="PS00137">
    <property type="entry name" value="SUBTILASE_HIS"/>
    <property type="match status" value="1"/>
</dbReference>
<evidence type="ECO:0000256" key="4">
    <source>
        <dbReference type="ARBA" id="ARBA00022825"/>
    </source>
</evidence>
<keyword evidence="7" id="KW-1133">Transmembrane helix</keyword>
<feature type="active site" description="Charge relay system" evidence="5">
    <location>
        <position position="124"/>
    </location>
</feature>
<feature type="active site" description="Charge relay system" evidence="5">
    <location>
        <position position="283"/>
    </location>
</feature>
<dbReference type="PANTHER" id="PTHR43806">
    <property type="entry name" value="PEPTIDASE S8"/>
    <property type="match status" value="1"/>
</dbReference>
<feature type="compositionally biased region" description="Low complexity" evidence="6">
    <location>
        <begin position="360"/>
        <end position="370"/>
    </location>
</feature>
<evidence type="ECO:0000259" key="9">
    <source>
        <dbReference type="Pfam" id="PF00082"/>
    </source>
</evidence>
<evidence type="ECO:0000256" key="7">
    <source>
        <dbReference type="SAM" id="Phobius"/>
    </source>
</evidence>
<keyword evidence="7" id="KW-0472">Membrane</keyword>
<feature type="domain" description="Peptidase S8/S53" evidence="9">
    <location>
        <begin position="72"/>
        <end position="329"/>
    </location>
</feature>
<evidence type="ECO:0000313" key="11">
    <source>
        <dbReference type="Proteomes" id="UP001501303"/>
    </source>
</evidence>
<gene>
    <name evidence="10" type="ORF">GCM10009716_27140</name>
</gene>
<proteinExistence type="inferred from homology"/>
<dbReference type="InterPro" id="IPR000209">
    <property type="entry name" value="Peptidase_S8/S53_dom"/>
</dbReference>
<feature type="active site" description="Charge relay system" evidence="5">
    <location>
        <position position="81"/>
    </location>
</feature>
<dbReference type="InterPro" id="IPR050131">
    <property type="entry name" value="Peptidase_S8_subtilisin-like"/>
</dbReference>
<feature type="region of interest" description="Disordered" evidence="6">
    <location>
        <begin position="335"/>
        <end position="378"/>
    </location>
</feature>
<keyword evidence="2 5" id="KW-0645">Protease</keyword>
<protein>
    <recommendedName>
        <fullName evidence="9">Peptidase S8/S53 domain-containing protein</fullName>
    </recommendedName>
</protein>
<dbReference type="InterPro" id="IPR023827">
    <property type="entry name" value="Peptidase_S8_Asp-AS"/>
</dbReference>
<accession>A0ABN2PCQ1</accession>
<feature type="transmembrane region" description="Helical" evidence="7">
    <location>
        <begin position="388"/>
        <end position="409"/>
    </location>
</feature>
<evidence type="ECO:0000256" key="3">
    <source>
        <dbReference type="ARBA" id="ARBA00022801"/>
    </source>
</evidence>
<dbReference type="PRINTS" id="PR00723">
    <property type="entry name" value="SUBTILISIN"/>
</dbReference>
<keyword evidence="7" id="KW-0812">Transmembrane</keyword>
<feature type="compositionally biased region" description="Gly residues" evidence="6">
    <location>
        <begin position="344"/>
        <end position="359"/>
    </location>
</feature>
<comment type="similarity">
    <text evidence="1 5">Belongs to the peptidase S8 family.</text>
</comment>
<dbReference type="PANTHER" id="PTHR43806:SF11">
    <property type="entry name" value="CEREVISIN-RELATED"/>
    <property type="match status" value="1"/>
</dbReference>